<dbReference type="PANTHER" id="PTHR10890:SF3">
    <property type="entry name" value="CYSTEINE--TRNA LIGASE, CYTOPLASMIC"/>
    <property type="match status" value="1"/>
</dbReference>
<keyword evidence="4 13" id="KW-0963">Cytoplasm</keyword>
<evidence type="ECO:0000313" key="16">
    <source>
        <dbReference type="Proteomes" id="UP000576603"/>
    </source>
</evidence>
<organism evidence="15 16">
    <name type="scientific">Xanthomonas euvesicatoria</name>
    <dbReference type="NCBI Taxonomy" id="456327"/>
    <lineage>
        <taxon>Bacteria</taxon>
        <taxon>Pseudomonadati</taxon>
        <taxon>Pseudomonadota</taxon>
        <taxon>Gammaproteobacteria</taxon>
        <taxon>Lysobacterales</taxon>
        <taxon>Lysobacteraceae</taxon>
        <taxon>Xanthomonas</taxon>
    </lineage>
</organism>
<evidence type="ECO:0000256" key="9">
    <source>
        <dbReference type="ARBA" id="ARBA00022840"/>
    </source>
</evidence>
<dbReference type="Gene3D" id="3.40.50.620">
    <property type="entry name" value="HUPs"/>
    <property type="match status" value="1"/>
</dbReference>
<dbReference type="GO" id="GO:0008270">
    <property type="term" value="F:zinc ion binding"/>
    <property type="evidence" value="ECO:0007669"/>
    <property type="project" value="UniProtKB-UniRule"/>
</dbReference>
<evidence type="ECO:0000313" key="15">
    <source>
        <dbReference type="EMBL" id="MBB4722494.1"/>
    </source>
</evidence>
<feature type="short sequence motif" description="'KMSKS' region" evidence="13">
    <location>
        <begin position="267"/>
        <end position="271"/>
    </location>
</feature>
<evidence type="ECO:0000256" key="2">
    <source>
        <dbReference type="ARBA" id="ARBA00005594"/>
    </source>
</evidence>
<reference evidence="15 16" key="1">
    <citation type="submission" date="2020-08" db="EMBL/GenBank/DDBJ databases">
        <title>Studying the diversity of plant-associated saprophytic bacteria and their role in host health and plant-pathogen interactions.</title>
        <authorList>
            <person name="Potnis N."/>
        </authorList>
    </citation>
    <scope>NUCLEOTIDE SEQUENCE [LARGE SCALE GENOMIC DNA]</scope>
    <source>
        <strain evidence="15 16">CFBP 7922</strain>
    </source>
</reference>
<keyword evidence="8 13" id="KW-0862">Zinc</keyword>
<evidence type="ECO:0000256" key="10">
    <source>
        <dbReference type="ARBA" id="ARBA00022917"/>
    </source>
</evidence>
<dbReference type="AlphaFoldDB" id="A0AAW3U1N0"/>
<accession>A0AAW3U1N0</accession>
<keyword evidence="6 13" id="KW-0479">Metal-binding</keyword>
<dbReference type="Proteomes" id="UP000576603">
    <property type="component" value="Unassembled WGS sequence"/>
</dbReference>
<evidence type="ECO:0000256" key="4">
    <source>
        <dbReference type="ARBA" id="ARBA00022490"/>
    </source>
</evidence>
<comment type="catalytic activity">
    <reaction evidence="12 13">
        <text>tRNA(Cys) + L-cysteine + ATP = L-cysteinyl-tRNA(Cys) + AMP + diphosphate</text>
        <dbReference type="Rhea" id="RHEA:17773"/>
        <dbReference type="Rhea" id="RHEA-COMP:9661"/>
        <dbReference type="Rhea" id="RHEA-COMP:9679"/>
        <dbReference type="ChEBI" id="CHEBI:30616"/>
        <dbReference type="ChEBI" id="CHEBI:33019"/>
        <dbReference type="ChEBI" id="CHEBI:35235"/>
        <dbReference type="ChEBI" id="CHEBI:78442"/>
        <dbReference type="ChEBI" id="CHEBI:78517"/>
        <dbReference type="ChEBI" id="CHEBI:456215"/>
        <dbReference type="EC" id="6.1.1.16"/>
    </reaction>
</comment>
<dbReference type="EMBL" id="JACHNL010000001">
    <property type="protein sequence ID" value="MBB4722494.1"/>
    <property type="molecule type" value="Genomic_DNA"/>
</dbReference>
<dbReference type="CDD" id="cd00672">
    <property type="entry name" value="CysRS_core"/>
    <property type="match status" value="1"/>
</dbReference>
<keyword evidence="11 13" id="KW-0030">Aminoacyl-tRNA synthetase</keyword>
<evidence type="ECO:0000256" key="5">
    <source>
        <dbReference type="ARBA" id="ARBA00022598"/>
    </source>
</evidence>
<dbReference type="GO" id="GO:0005524">
    <property type="term" value="F:ATP binding"/>
    <property type="evidence" value="ECO:0007669"/>
    <property type="project" value="UniProtKB-UniRule"/>
</dbReference>
<dbReference type="PANTHER" id="PTHR10890">
    <property type="entry name" value="CYSTEINYL-TRNA SYNTHETASE"/>
    <property type="match status" value="1"/>
</dbReference>
<evidence type="ECO:0000256" key="7">
    <source>
        <dbReference type="ARBA" id="ARBA00022741"/>
    </source>
</evidence>
<evidence type="ECO:0000256" key="3">
    <source>
        <dbReference type="ARBA" id="ARBA00011245"/>
    </source>
</evidence>
<dbReference type="PRINTS" id="PR00983">
    <property type="entry name" value="TRNASYNTHCYS"/>
</dbReference>
<gene>
    <name evidence="13" type="primary">cysS</name>
    <name evidence="15" type="ORF">FHY32_000792</name>
</gene>
<feature type="binding site" evidence="13">
    <location>
        <position position="270"/>
    </location>
    <ligand>
        <name>ATP</name>
        <dbReference type="ChEBI" id="CHEBI:30616"/>
    </ligand>
</feature>
<evidence type="ECO:0000256" key="8">
    <source>
        <dbReference type="ARBA" id="ARBA00022833"/>
    </source>
</evidence>
<dbReference type="InterPro" id="IPR015803">
    <property type="entry name" value="Cys-tRNA-ligase"/>
</dbReference>
<dbReference type="FunFam" id="3.40.50.620:FF:000068">
    <property type="entry name" value="Cysteine--tRNA ligase"/>
    <property type="match status" value="1"/>
</dbReference>
<proteinExistence type="inferred from homology"/>
<comment type="similarity">
    <text evidence="2 13">Belongs to the class-I aminoacyl-tRNA synthetase family.</text>
</comment>
<dbReference type="Pfam" id="PF01406">
    <property type="entry name" value="tRNA-synt_1e"/>
    <property type="match status" value="1"/>
</dbReference>
<dbReference type="SUPFAM" id="SSF47323">
    <property type="entry name" value="Anticodon-binding domain of a subclass of class I aminoacyl-tRNA synthetases"/>
    <property type="match status" value="2"/>
</dbReference>
<feature type="binding site" evidence="13">
    <location>
        <position position="234"/>
    </location>
    <ligand>
        <name>Zn(2+)</name>
        <dbReference type="ChEBI" id="CHEBI:29105"/>
    </ligand>
</feature>
<dbReference type="GO" id="GO:0005829">
    <property type="term" value="C:cytosol"/>
    <property type="evidence" value="ECO:0007669"/>
    <property type="project" value="TreeGrafter"/>
</dbReference>
<dbReference type="SMART" id="SM00840">
    <property type="entry name" value="DALR_2"/>
    <property type="match status" value="1"/>
</dbReference>
<comment type="cofactor">
    <cofactor evidence="13">
        <name>Zn(2+)</name>
        <dbReference type="ChEBI" id="CHEBI:29105"/>
    </cofactor>
    <text evidence="13">Binds 1 zinc ion per subunit.</text>
</comment>
<protein>
    <recommendedName>
        <fullName evidence="13">Cysteine--tRNA ligase</fullName>
        <ecNumber evidence="13">6.1.1.16</ecNumber>
    </recommendedName>
    <alternativeName>
        <fullName evidence="13">Cysteinyl-tRNA synthetase</fullName>
        <shortName evidence="13">CysRS</shortName>
    </alternativeName>
</protein>
<feature type="domain" description="Cysteinyl-tRNA synthetase class Ia DALR" evidence="14">
    <location>
        <begin position="339"/>
        <end position="481"/>
    </location>
</feature>
<keyword evidence="9 13" id="KW-0067">ATP-binding</keyword>
<dbReference type="InterPro" id="IPR014729">
    <property type="entry name" value="Rossmann-like_a/b/a_fold"/>
</dbReference>
<dbReference type="InterPro" id="IPR032678">
    <property type="entry name" value="tRNA-synt_1_cat_dom"/>
</dbReference>
<dbReference type="InterPro" id="IPR009080">
    <property type="entry name" value="tRNAsynth_Ia_anticodon-bd"/>
</dbReference>
<evidence type="ECO:0000256" key="6">
    <source>
        <dbReference type="ARBA" id="ARBA00022723"/>
    </source>
</evidence>
<dbReference type="RefSeq" id="WP_260222270.1">
    <property type="nucleotide sequence ID" value="NZ_JACHNK010000001.1"/>
</dbReference>
<dbReference type="GO" id="GO:0004817">
    <property type="term" value="F:cysteine-tRNA ligase activity"/>
    <property type="evidence" value="ECO:0007669"/>
    <property type="project" value="UniProtKB-UniRule"/>
</dbReference>
<dbReference type="InterPro" id="IPR015273">
    <property type="entry name" value="Cys-tRNA-synt_Ia_DALR"/>
</dbReference>
<comment type="subunit">
    <text evidence="3 13">Monomer.</text>
</comment>
<evidence type="ECO:0000256" key="12">
    <source>
        <dbReference type="ARBA" id="ARBA00047398"/>
    </source>
</evidence>
<name>A0AAW3U1N0_XANEU</name>
<sequence>MSLRLHNNLTRRVEPFAPLDPSSPTLYVCGPTVYNYAHIGNARGPVVFDVLAALLRRRYGALRYARNITDVDDKINASAQAQGVPISTITDRFAAIYRQDMAALGVVPPDIEPEATAHIPQIVAMIEQLIATGHAYAAEGHVLFSVSSFEDYGKLSRRDPDEMLAGARVDVAPYKRDPGDFVLWKPSSDDLPGWPSPWGRGRPGWHIECSAMAAAHLGPTIDIHAGGVDLQFPHHENEIAQSECAHGGATFARFWLHNGMLNFSGAKMSKSLGNIETVHELIARHPPEALRYALLSAHYRQPLDWSDGLIEQAKNTLDRLYGTLRDFSHIKVRASIPVEVEAALDDDLNTPQALSVLSEIANAQRAIAKNLEVVEGTLREFRKNPYSYEPYGYSAKQRLEIISSRSLPKIYRSALIEATKHTAFAFAIVEHDMQEPLKKDLERALVKERAIWKKALKDSKKALLGAGAALGLLQQTPEAWFNRGASLEDDRRIQSLIEERSAAKKAKDFARADAIRKQLADEGIVLEDTPQGVRWKRA</sequence>
<dbReference type="InterPro" id="IPR024909">
    <property type="entry name" value="Cys-tRNA/MSH_ligase"/>
</dbReference>
<dbReference type="InterPro" id="IPR056411">
    <property type="entry name" value="CysS_C"/>
</dbReference>
<dbReference type="EC" id="6.1.1.16" evidence="13"/>
<dbReference type="HAMAP" id="MF_00041">
    <property type="entry name" value="Cys_tRNA_synth"/>
    <property type="match status" value="1"/>
</dbReference>
<evidence type="ECO:0000256" key="11">
    <source>
        <dbReference type="ARBA" id="ARBA00023146"/>
    </source>
</evidence>
<comment type="subcellular location">
    <subcellularLocation>
        <location evidence="1 13">Cytoplasm</location>
    </subcellularLocation>
</comment>
<comment type="caution">
    <text evidence="15">The sequence shown here is derived from an EMBL/GenBank/DDBJ whole genome shotgun (WGS) entry which is preliminary data.</text>
</comment>
<dbReference type="Pfam" id="PF23493">
    <property type="entry name" value="CysS_C"/>
    <property type="match status" value="1"/>
</dbReference>
<dbReference type="NCBIfam" id="TIGR00435">
    <property type="entry name" value="cysS"/>
    <property type="match status" value="1"/>
</dbReference>
<feature type="short sequence motif" description="'HIGH' region" evidence="13">
    <location>
        <begin position="31"/>
        <end position="41"/>
    </location>
</feature>
<evidence type="ECO:0000259" key="14">
    <source>
        <dbReference type="SMART" id="SM00840"/>
    </source>
</evidence>
<keyword evidence="5 13" id="KW-0436">Ligase</keyword>
<evidence type="ECO:0000256" key="1">
    <source>
        <dbReference type="ARBA" id="ARBA00004496"/>
    </source>
</evidence>
<feature type="binding site" evidence="13">
    <location>
        <position position="29"/>
    </location>
    <ligand>
        <name>Zn(2+)</name>
        <dbReference type="ChEBI" id="CHEBI:29105"/>
    </ligand>
</feature>
<evidence type="ECO:0000256" key="13">
    <source>
        <dbReference type="HAMAP-Rule" id="MF_00041"/>
    </source>
</evidence>
<dbReference type="GO" id="GO:0006423">
    <property type="term" value="P:cysteinyl-tRNA aminoacylation"/>
    <property type="evidence" value="ECO:0007669"/>
    <property type="project" value="UniProtKB-UniRule"/>
</dbReference>
<keyword evidence="10 13" id="KW-0648">Protein biosynthesis</keyword>
<feature type="binding site" evidence="13">
    <location>
        <position position="209"/>
    </location>
    <ligand>
        <name>Zn(2+)</name>
        <dbReference type="ChEBI" id="CHEBI:29105"/>
    </ligand>
</feature>
<keyword evidence="7 13" id="KW-0547">Nucleotide-binding</keyword>
<dbReference type="Pfam" id="PF09190">
    <property type="entry name" value="DALR_2"/>
    <property type="match status" value="1"/>
</dbReference>
<dbReference type="SUPFAM" id="SSF52374">
    <property type="entry name" value="Nucleotidylyl transferase"/>
    <property type="match status" value="1"/>
</dbReference>
<dbReference type="Gene3D" id="1.20.120.1910">
    <property type="entry name" value="Cysteine-tRNA ligase, C-terminal anti-codon recognition domain"/>
    <property type="match status" value="1"/>
</dbReference>
<feature type="binding site" evidence="13">
    <location>
        <position position="238"/>
    </location>
    <ligand>
        <name>Zn(2+)</name>
        <dbReference type="ChEBI" id="CHEBI:29105"/>
    </ligand>
</feature>